<comment type="caution">
    <text evidence="1">The sequence shown here is derived from an EMBL/GenBank/DDBJ whole genome shotgun (WGS) entry which is preliminary data.</text>
</comment>
<gene>
    <name evidence="1" type="ORF">CZ787_18700</name>
</gene>
<dbReference type="RefSeq" id="WP_087111889.1">
    <property type="nucleotide sequence ID" value="NZ_FUKM01000063.1"/>
</dbReference>
<evidence type="ECO:0000313" key="1">
    <source>
        <dbReference type="EMBL" id="SJN15147.1"/>
    </source>
</evidence>
<dbReference type="PANTHER" id="PTHR13061:SF29">
    <property type="entry name" value="GAMMA CARBONIC ANHYDRASE-LIKE 1, MITOCHONDRIAL-RELATED"/>
    <property type="match status" value="1"/>
</dbReference>
<dbReference type="SUPFAM" id="SSF51161">
    <property type="entry name" value="Trimeric LpxA-like enzymes"/>
    <property type="match status" value="1"/>
</dbReference>
<dbReference type="InterPro" id="IPR047324">
    <property type="entry name" value="LbH_gamma_CA-like"/>
</dbReference>
<dbReference type="OrthoDB" id="9803036at2"/>
<dbReference type="AlphaFoldDB" id="A0A1R4I5M6"/>
<dbReference type="EMBL" id="FUKM01000063">
    <property type="protein sequence ID" value="SJN15147.1"/>
    <property type="molecule type" value="Genomic_DNA"/>
</dbReference>
<protein>
    <submittedName>
        <fullName evidence="1">Carbonic anhydrase, family 3</fullName>
    </submittedName>
</protein>
<dbReference type="InterPro" id="IPR050484">
    <property type="entry name" value="Transf_Hexapept/Carb_Anhydrase"/>
</dbReference>
<dbReference type="Proteomes" id="UP000196331">
    <property type="component" value="Unassembled WGS sequence"/>
</dbReference>
<dbReference type="Pfam" id="PF00132">
    <property type="entry name" value="Hexapep"/>
    <property type="match status" value="1"/>
</dbReference>
<evidence type="ECO:0000313" key="2">
    <source>
        <dbReference type="Proteomes" id="UP000196331"/>
    </source>
</evidence>
<dbReference type="Gene3D" id="2.160.10.10">
    <property type="entry name" value="Hexapeptide repeat proteins"/>
    <property type="match status" value="1"/>
</dbReference>
<organism evidence="1 2">
    <name type="scientific">Halomonas citrativorans</name>
    <dbReference type="NCBI Taxonomy" id="2742612"/>
    <lineage>
        <taxon>Bacteria</taxon>
        <taxon>Pseudomonadati</taxon>
        <taxon>Pseudomonadota</taxon>
        <taxon>Gammaproteobacteria</taxon>
        <taxon>Oceanospirillales</taxon>
        <taxon>Halomonadaceae</taxon>
        <taxon>Halomonas</taxon>
    </lineage>
</organism>
<dbReference type="InterPro" id="IPR011004">
    <property type="entry name" value="Trimer_LpxA-like_sf"/>
</dbReference>
<accession>A0A1R4I5M6</accession>
<dbReference type="InterPro" id="IPR001451">
    <property type="entry name" value="Hexapep"/>
</dbReference>
<name>A0A1R4I5M6_9GAMM</name>
<sequence length="174" mass="18383">MAIYQFGEHQPDIHDDVYVAETADVIGQVTLKARSSVWYQAVLRGDSDLLEIGEESNIQDSAVLHADPGYPLKVGRGVTVGHQAMLHGCTVGDGCLIGIQAVVLNGAVIGENSLVGAGAFIKEGAVFPPNSLIVGSPARVVRTLSPDAIEGLKLNAQSYVIRGQQHATSLKRID</sequence>
<proteinExistence type="predicted"/>
<dbReference type="PANTHER" id="PTHR13061">
    <property type="entry name" value="DYNACTIN SUBUNIT P25"/>
    <property type="match status" value="1"/>
</dbReference>
<dbReference type="CDD" id="cd04645">
    <property type="entry name" value="LbH_gamma_CA_like"/>
    <property type="match status" value="1"/>
</dbReference>
<reference evidence="1 2" key="1">
    <citation type="submission" date="2017-02" db="EMBL/GenBank/DDBJ databases">
        <authorList>
            <person name="Dridi B."/>
        </authorList>
    </citation>
    <scope>NUCLEOTIDE SEQUENCE [LARGE SCALE GENOMIC DNA]</scope>
    <source>
        <strain evidence="1 2">JB380</strain>
    </source>
</reference>